<keyword evidence="3" id="KW-1185">Reference proteome</keyword>
<dbReference type="SUPFAM" id="SSF50494">
    <property type="entry name" value="Trypsin-like serine proteases"/>
    <property type="match status" value="1"/>
</dbReference>
<accession>A0AAW1QTV4</accession>
<gene>
    <name evidence="2" type="ORF">WJX74_007263</name>
</gene>
<name>A0AAW1QTV4_9CHLO</name>
<sequence>MALSSFSIKAVQVMRPYALAAILVVSTSLSHLAWADDHTHIDNHSKKWTILATTRYPGGHSSFVKRSIPPGGSDVDEYNFVDHVDITVQVEGAPFSNWFKIYSDDSVVAEDTPGNKYGVDFWLNDGNGKPVKTARDSAGNIVATPPLVTIFGPGPPPTPSPTPTPAPTPPPTLEPLGDEDTCNDPENGYSPSTPDVNVQRALDHRIPAWEGSSTATFPAIGLVFKSKAVISSCAYGSAFAVGPKHIVTAAHMLYNRTEKKDIKPKHIDFGKVGKKDHGVAGGYHIKVKNCKVPEGFKTVPDDQRHRVDFGACLVDTLPATVGYMNMVVPPSGSNTISTAGYPLEAPWPLDFTEDTAIQKPFMTTERATITDDLIQFKSLGSRGQSGSPFFAAAGTEGHPVRPASPARPDAFGVLIETSQTQVLGVPLTQQRINTIRGWMDNELKP</sequence>
<feature type="compositionally biased region" description="Pro residues" evidence="1">
    <location>
        <begin position="153"/>
        <end position="173"/>
    </location>
</feature>
<dbReference type="InterPro" id="IPR043504">
    <property type="entry name" value="Peptidase_S1_PA_chymotrypsin"/>
</dbReference>
<dbReference type="EMBL" id="JALJOS010000027">
    <property type="protein sequence ID" value="KAK9824925.1"/>
    <property type="molecule type" value="Genomic_DNA"/>
</dbReference>
<reference evidence="2 3" key="1">
    <citation type="journal article" date="2024" name="Nat. Commun.">
        <title>Phylogenomics reveals the evolutionary origins of lichenization in chlorophyte algae.</title>
        <authorList>
            <person name="Puginier C."/>
            <person name="Libourel C."/>
            <person name="Otte J."/>
            <person name="Skaloud P."/>
            <person name="Haon M."/>
            <person name="Grisel S."/>
            <person name="Petersen M."/>
            <person name="Berrin J.G."/>
            <person name="Delaux P.M."/>
            <person name="Dal Grande F."/>
            <person name="Keller J."/>
        </authorList>
    </citation>
    <scope>NUCLEOTIDE SEQUENCE [LARGE SCALE GENOMIC DNA]</scope>
    <source>
        <strain evidence="2 3">SAG 2145</strain>
    </source>
</reference>
<evidence type="ECO:0008006" key="4">
    <source>
        <dbReference type="Google" id="ProtNLM"/>
    </source>
</evidence>
<comment type="caution">
    <text evidence="2">The sequence shown here is derived from an EMBL/GenBank/DDBJ whole genome shotgun (WGS) entry which is preliminary data.</text>
</comment>
<dbReference type="AlphaFoldDB" id="A0AAW1QTV4"/>
<dbReference type="InterPro" id="IPR009003">
    <property type="entry name" value="Peptidase_S1_PA"/>
</dbReference>
<proteinExistence type="predicted"/>
<protein>
    <recommendedName>
        <fullName evidence="4">Serine protease</fullName>
    </recommendedName>
</protein>
<organism evidence="2 3">
    <name type="scientific">Apatococcus lobatus</name>
    <dbReference type="NCBI Taxonomy" id="904363"/>
    <lineage>
        <taxon>Eukaryota</taxon>
        <taxon>Viridiplantae</taxon>
        <taxon>Chlorophyta</taxon>
        <taxon>core chlorophytes</taxon>
        <taxon>Trebouxiophyceae</taxon>
        <taxon>Chlorellales</taxon>
        <taxon>Chlorellaceae</taxon>
        <taxon>Apatococcus</taxon>
    </lineage>
</organism>
<dbReference type="Gene3D" id="2.40.10.10">
    <property type="entry name" value="Trypsin-like serine proteases"/>
    <property type="match status" value="2"/>
</dbReference>
<evidence type="ECO:0000313" key="3">
    <source>
        <dbReference type="Proteomes" id="UP001438707"/>
    </source>
</evidence>
<dbReference type="Proteomes" id="UP001438707">
    <property type="component" value="Unassembled WGS sequence"/>
</dbReference>
<feature type="region of interest" description="Disordered" evidence="1">
    <location>
        <begin position="148"/>
        <end position="196"/>
    </location>
</feature>
<evidence type="ECO:0000313" key="2">
    <source>
        <dbReference type="EMBL" id="KAK9824925.1"/>
    </source>
</evidence>
<evidence type="ECO:0000256" key="1">
    <source>
        <dbReference type="SAM" id="MobiDB-lite"/>
    </source>
</evidence>